<evidence type="ECO:0000256" key="1">
    <source>
        <dbReference type="SAM" id="MobiDB-lite"/>
    </source>
</evidence>
<evidence type="ECO:0000313" key="2">
    <source>
        <dbReference type="EMBL" id="KAE8249339.1"/>
    </source>
</evidence>
<feature type="compositionally biased region" description="Acidic residues" evidence="1">
    <location>
        <begin position="53"/>
        <end position="89"/>
    </location>
</feature>
<dbReference type="Proteomes" id="UP000077684">
    <property type="component" value="Unassembled WGS sequence"/>
</dbReference>
<evidence type="ECO:0000313" key="3">
    <source>
        <dbReference type="Proteomes" id="UP000077684"/>
    </source>
</evidence>
<gene>
    <name evidence="2" type="ORF">A4X06_0g3272</name>
</gene>
<feature type="compositionally biased region" description="Polar residues" evidence="1">
    <location>
        <begin position="113"/>
        <end position="124"/>
    </location>
</feature>
<dbReference type="AlphaFoldDB" id="A0A8X7MUV9"/>
<reference evidence="2" key="2">
    <citation type="journal article" date="2019" name="IMA Fungus">
        <title>Genome sequencing and comparison of five Tilletia species to identify candidate genes for the detection of regulated species infecting wheat.</title>
        <authorList>
            <person name="Nguyen H.D.T."/>
            <person name="Sultana T."/>
            <person name="Kesanakurti P."/>
            <person name="Hambleton S."/>
        </authorList>
    </citation>
    <scope>NUCLEOTIDE SEQUENCE</scope>
    <source>
        <strain evidence="2">DAOMC 236426</strain>
    </source>
</reference>
<feature type="compositionally biased region" description="Acidic residues" evidence="1">
    <location>
        <begin position="179"/>
        <end position="215"/>
    </location>
</feature>
<feature type="compositionally biased region" description="Low complexity" evidence="1">
    <location>
        <begin position="161"/>
        <end position="178"/>
    </location>
</feature>
<dbReference type="EMBL" id="LWDE02000289">
    <property type="protein sequence ID" value="KAE8249339.1"/>
    <property type="molecule type" value="Genomic_DNA"/>
</dbReference>
<protein>
    <submittedName>
        <fullName evidence="2">Uncharacterized protein</fullName>
    </submittedName>
</protein>
<reference evidence="2" key="1">
    <citation type="submission" date="2016-04" db="EMBL/GenBank/DDBJ databases">
        <authorList>
            <person name="Nguyen H.D."/>
            <person name="Samba Siva P."/>
            <person name="Cullis J."/>
            <person name="Levesque C.A."/>
            <person name="Hambleton S."/>
        </authorList>
    </citation>
    <scope>NUCLEOTIDE SEQUENCE</scope>
    <source>
        <strain evidence="2">DAOMC 236426</strain>
    </source>
</reference>
<accession>A0A8X7MUV9</accession>
<proteinExistence type="predicted"/>
<name>A0A8X7MUV9_9BASI</name>
<feature type="compositionally biased region" description="Low complexity" evidence="1">
    <location>
        <begin position="1"/>
        <end position="25"/>
    </location>
</feature>
<keyword evidence="3" id="KW-1185">Reference proteome</keyword>
<sequence>MSNSIQNISPPSSPSSLSDLLSSQPFFNPEPPASGGSTESDGDNAGFPHDQAAEDDADPNEEEAAGTDPESGDDVGAEEASSDGEDDGADLVGWIVGPEEVVQDEASSVGEESAQSTQGTSSSDEAGDADAEQQLAEMDPGGAYVPPGEDAGNGEDIDQPSSQASTASTATTATVGDVGVDEDDAVDEDDEDDGVDEDDEGDADEDNEGNEEEPAQAEGAGLDVVAGAAHDDGFAAYDAEYDAIFAAIADDGHEPGPAAASLLPASPLPFAFPPAPSSSPLSGESGDFKVVGIKRAACFVKGTTSTHSNVYPLWKKSKPSP</sequence>
<organism evidence="2 3">
    <name type="scientific">Tilletia controversa</name>
    <name type="common">dwarf bunt fungus</name>
    <dbReference type="NCBI Taxonomy" id="13291"/>
    <lineage>
        <taxon>Eukaryota</taxon>
        <taxon>Fungi</taxon>
        <taxon>Dikarya</taxon>
        <taxon>Basidiomycota</taxon>
        <taxon>Ustilaginomycotina</taxon>
        <taxon>Exobasidiomycetes</taxon>
        <taxon>Tilletiales</taxon>
        <taxon>Tilletiaceae</taxon>
        <taxon>Tilletia</taxon>
    </lineage>
</organism>
<feature type="region of interest" description="Disordered" evidence="1">
    <location>
        <begin position="1"/>
        <end position="222"/>
    </location>
</feature>
<comment type="caution">
    <text evidence="2">The sequence shown here is derived from an EMBL/GenBank/DDBJ whole genome shotgun (WGS) entry which is preliminary data.</text>
</comment>